<dbReference type="AlphaFoldDB" id="A0ABC8XKY6"/>
<accession>A0ABC8XKY6</accession>
<organism evidence="3 4">
    <name type="scientific">Urochloa decumbens</name>
    <dbReference type="NCBI Taxonomy" id="240449"/>
    <lineage>
        <taxon>Eukaryota</taxon>
        <taxon>Viridiplantae</taxon>
        <taxon>Streptophyta</taxon>
        <taxon>Embryophyta</taxon>
        <taxon>Tracheophyta</taxon>
        <taxon>Spermatophyta</taxon>
        <taxon>Magnoliopsida</taxon>
        <taxon>Liliopsida</taxon>
        <taxon>Poales</taxon>
        <taxon>Poaceae</taxon>
        <taxon>PACMAD clade</taxon>
        <taxon>Panicoideae</taxon>
        <taxon>Panicodae</taxon>
        <taxon>Paniceae</taxon>
        <taxon>Melinidinae</taxon>
        <taxon>Urochloa</taxon>
    </lineage>
</organism>
<evidence type="ECO:0000259" key="2">
    <source>
        <dbReference type="Pfam" id="PF20241"/>
    </source>
</evidence>
<keyword evidence="4" id="KW-1185">Reference proteome</keyword>
<gene>
    <name evidence="3" type="ORF">URODEC1_LOCUS24193</name>
</gene>
<dbReference type="Pfam" id="PF20241">
    <property type="entry name" value="DUF6598"/>
    <property type="match status" value="1"/>
</dbReference>
<reference evidence="3" key="1">
    <citation type="submission" date="2024-10" db="EMBL/GenBank/DDBJ databases">
        <authorList>
            <person name="Ryan C."/>
        </authorList>
    </citation>
    <scope>NUCLEOTIDE SEQUENCE [LARGE SCALE GENOMIC DNA]</scope>
</reference>
<protein>
    <recommendedName>
        <fullName evidence="2">DUF6598 domain-containing protein</fullName>
    </recommendedName>
</protein>
<name>A0ABC8XKY6_9POAL</name>
<evidence type="ECO:0000313" key="3">
    <source>
        <dbReference type="EMBL" id="CAL4926871.1"/>
    </source>
</evidence>
<dbReference type="EMBL" id="OZ075124">
    <property type="protein sequence ID" value="CAL4926871.1"/>
    <property type="molecule type" value="Genomic_DNA"/>
</dbReference>
<sequence length="387" mass="43989">MEEDTAEQEMQRPIKRPAEDDADGSESDAKRPKPPPSPTKWWEDKATTLLIGVREEQATLYDSKRRGFHCCRGFERYVCEPAVCFDHEEESTARIARPLDTIPDSELDHLKLALNVIHVKVLASDDVGFPVRVFGTVLMRDELDFKCIYLFQRDRDNCQVISSPVSVNPSSSMARSSKMVRTTRKGIRLTFYFAACMQGEMLALTGPNRGPFEATPFYFEINLKIRAQEQTMDMIFSRSLINEDYPLDQWTKKQEVSSWLSTLEFAYRSVHYAVEATVGINILRGPRKFYGSLVACTSEDSSEMVLYDSERWGAVAIDAADGSVPLTRPLVVLREDEDLVLKVRSFGRGRRAKPKTNVLTVEHCDGSFDIRRGRYTILVTISWSGIL</sequence>
<dbReference type="InterPro" id="IPR046533">
    <property type="entry name" value="DUF6598"/>
</dbReference>
<feature type="compositionally biased region" description="Basic and acidic residues" evidence="1">
    <location>
        <begin position="9"/>
        <end position="19"/>
    </location>
</feature>
<evidence type="ECO:0000313" key="4">
    <source>
        <dbReference type="Proteomes" id="UP001497457"/>
    </source>
</evidence>
<proteinExistence type="predicted"/>
<dbReference type="PANTHER" id="PTHR33065">
    <property type="entry name" value="OS07G0486400 PROTEIN"/>
    <property type="match status" value="1"/>
</dbReference>
<dbReference type="Proteomes" id="UP001497457">
    <property type="component" value="Chromosome 14rd"/>
</dbReference>
<feature type="region of interest" description="Disordered" evidence="1">
    <location>
        <begin position="1"/>
        <end position="42"/>
    </location>
</feature>
<feature type="domain" description="DUF6598" evidence="2">
    <location>
        <begin position="114"/>
        <end position="353"/>
    </location>
</feature>
<evidence type="ECO:0000256" key="1">
    <source>
        <dbReference type="SAM" id="MobiDB-lite"/>
    </source>
</evidence>
<dbReference type="PANTHER" id="PTHR33065:SF81">
    <property type="entry name" value="DUF6598 DOMAIN-CONTAINING PROTEIN"/>
    <property type="match status" value="1"/>
</dbReference>